<dbReference type="PANTHER" id="PTHR43065">
    <property type="entry name" value="SENSOR HISTIDINE KINASE"/>
    <property type="match status" value="1"/>
</dbReference>
<dbReference type="CDD" id="cd00082">
    <property type="entry name" value="HisKA"/>
    <property type="match status" value="1"/>
</dbReference>
<dbReference type="Gene3D" id="1.10.287.130">
    <property type="match status" value="1"/>
</dbReference>
<dbReference type="Pfam" id="PF02518">
    <property type="entry name" value="HATPase_c"/>
    <property type="match status" value="1"/>
</dbReference>
<evidence type="ECO:0000256" key="4">
    <source>
        <dbReference type="PROSITE-ProRule" id="PRU00169"/>
    </source>
</evidence>
<dbReference type="SMART" id="SM00388">
    <property type="entry name" value="HisKA"/>
    <property type="match status" value="1"/>
</dbReference>
<dbReference type="InterPro" id="IPR011006">
    <property type="entry name" value="CheY-like_superfamily"/>
</dbReference>
<feature type="region of interest" description="Disordered" evidence="5">
    <location>
        <begin position="1"/>
        <end position="20"/>
    </location>
</feature>
<protein>
    <recommendedName>
        <fullName evidence="2">histidine kinase</fullName>
        <ecNumber evidence="2">2.7.13.3</ecNumber>
    </recommendedName>
</protein>
<comment type="catalytic activity">
    <reaction evidence="1">
        <text>ATP + protein L-histidine = ADP + protein N-phospho-L-histidine.</text>
        <dbReference type="EC" id="2.7.13.3"/>
    </reaction>
</comment>
<feature type="transmembrane region" description="Helical" evidence="6">
    <location>
        <begin position="49"/>
        <end position="69"/>
    </location>
</feature>
<dbReference type="PRINTS" id="PR00344">
    <property type="entry name" value="BCTRLSENSOR"/>
</dbReference>
<dbReference type="InterPro" id="IPR001789">
    <property type="entry name" value="Sig_transdc_resp-reg_receiver"/>
</dbReference>
<keyword evidence="6" id="KW-1133">Transmembrane helix</keyword>
<dbReference type="Pfam" id="PF00072">
    <property type="entry name" value="Response_reg"/>
    <property type="match status" value="1"/>
</dbReference>
<evidence type="ECO:0000256" key="2">
    <source>
        <dbReference type="ARBA" id="ARBA00012438"/>
    </source>
</evidence>
<dbReference type="Gene3D" id="3.40.50.2300">
    <property type="match status" value="1"/>
</dbReference>
<evidence type="ECO:0000256" key="5">
    <source>
        <dbReference type="SAM" id="MobiDB-lite"/>
    </source>
</evidence>
<accession>A0A3B0MK98</accession>
<evidence type="ECO:0000256" key="6">
    <source>
        <dbReference type="SAM" id="Phobius"/>
    </source>
</evidence>
<evidence type="ECO:0000313" key="9">
    <source>
        <dbReference type="EMBL" id="SUZ31497.1"/>
    </source>
</evidence>
<name>A0A3B0MK98_9RHOB</name>
<feature type="transmembrane region" description="Helical" evidence="6">
    <location>
        <begin position="25"/>
        <end position="43"/>
    </location>
</feature>
<evidence type="ECO:0000313" key="10">
    <source>
        <dbReference type="Proteomes" id="UP000272908"/>
    </source>
</evidence>
<feature type="modified residue" description="4-aspartylphosphate" evidence="4">
    <location>
        <position position="701"/>
    </location>
</feature>
<dbReference type="SUPFAM" id="SSF47384">
    <property type="entry name" value="Homodimeric domain of signal transducing histidine kinase"/>
    <property type="match status" value="1"/>
</dbReference>
<keyword evidence="6" id="KW-0812">Transmembrane</keyword>
<dbReference type="InterPro" id="IPR004358">
    <property type="entry name" value="Sig_transdc_His_kin-like_C"/>
</dbReference>
<keyword evidence="6" id="KW-0472">Membrane</keyword>
<dbReference type="SMART" id="SM00387">
    <property type="entry name" value="HATPase_c"/>
    <property type="match status" value="1"/>
</dbReference>
<keyword evidence="10" id="KW-1185">Reference proteome</keyword>
<organism evidence="9 10">
    <name type="scientific">Roseinatronobacter ekhonensis</name>
    <dbReference type="NCBI Taxonomy" id="254356"/>
    <lineage>
        <taxon>Bacteria</taxon>
        <taxon>Pseudomonadati</taxon>
        <taxon>Pseudomonadota</taxon>
        <taxon>Alphaproteobacteria</taxon>
        <taxon>Rhodobacterales</taxon>
        <taxon>Paracoccaceae</taxon>
        <taxon>Roseinatronobacter</taxon>
    </lineage>
</organism>
<keyword evidence="3 4" id="KW-0597">Phosphoprotein</keyword>
<dbReference type="EC" id="2.7.13.3" evidence="2"/>
<reference evidence="10" key="1">
    <citation type="submission" date="2018-08" db="EMBL/GenBank/DDBJ databases">
        <authorList>
            <person name="Rodrigo-Torres L."/>
            <person name="Arahal R. D."/>
            <person name="Lucena T."/>
        </authorList>
    </citation>
    <scope>NUCLEOTIDE SEQUENCE [LARGE SCALE GENOMIC DNA]</scope>
    <source>
        <strain evidence="10">CECT 7235</strain>
    </source>
</reference>
<evidence type="ECO:0000259" key="7">
    <source>
        <dbReference type="PROSITE" id="PS50109"/>
    </source>
</evidence>
<dbReference type="CDD" id="cd00156">
    <property type="entry name" value="REC"/>
    <property type="match status" value="1"/>
</dbReference>
<dbReference type="InterPro" id="IPR000014">
    <property type="entry name" value="PAS"/>
</dbReference>
<dbReference type="PROSITE" id="PS50109">
    <property type="entry name" value="HIS_KIN"/>
    <property type="match status" value="1"/>
</dbReference>
<keyword evidence="9" id="KW-0808">Transferase</keyword>
<dbReference type="Proteomes" id="UP000272908">
    <property type="component" value="Unassembled WGS sequence"/>
</dbReference>
<dbReference type="RefSeq" id="WP_147434174.1">
    <property type="nucleotide sequence ID" value="NZ_UIHC01000009.1"/>
</dbReference>
<dbReference type="SUPFAM" id="SSF55874">
    <property type="entry name" value="ATPase domain of HSP90 chaperone/DNA topoisomerase II/histidine kinase"/>
    <property type="match status" value="1"/>
</dbReference>
<proteinExistence type="predicted"/>
<dbReference type="Pfam" id="PF00512">
    <property type="entry name" value="HisKA"/>
    <property type="match status" value="1"/>
</dbReference>
<feature type="domain" description="Histidine kinase" evidence="7">
    <location>
        <begin position="404"/>
        <end position="627"/>
    </location>
</feature>
<dbReference type="Pfam" id="PF13188">
    <property type="entry name" value="PAS_8"/>
    <property type="match status" value="1"/>
</dbReference>
<dbReference type="InterPro" id="IPR003594">
    <property type="entry name" value="HATPase_dom"/>
</dbReference>
<dbReference type="InterPro" id="IPR036097">
    <property type="entry name" value="HisK_dim/P_sf"/>
</dbReference>
<dbReference type="InterPro" id="IPR005467">
    <property type="entry name" value="His_kinase_dom"/>
</dbReference>
<dbReference type="Gene3D" id="3.30.565.10">
    <property type="entry name" value="Histidine kinase-like ATPase, C-terminal domain"/>
    <property type="match status" value="1"/>
</dbReference>
<dbReference type="SUPFAM" id="SSF52172">
    <property type="entry name" value="CheY-like"/>
    <property type="match status" value="1"/>
</dbReference>
<dbReference type="FunFam" id="1.10.287.130:FF:000037">
    <property type="entry name" value="Hybrid sensor histidine kinase/response regulator"/>
    <property type="match status" value="1"/>
</dbReference>
<dbReference type="EMBL" id="UIHC01000009">
    <property type="protein sequence ID" value="SUZ31497.1"/>
    <property type="molecule type" value="Genomic_DNA"/>
</dbReference>
<dbReference type="OrthoDB" id="9796100at2"/>
<gene>
    <name evidence="9" type="primary">cckA_2</name>
    <name evidence="9" type="ORF">ROE7235_01243</name>
</gene>
<sequence length="773" mass="84087">MNIAKAKTDWALSAHPPGSKQARPLAPLAALGLGLFALGFLVGDEHPSLLALAAVGASMLVSAAVIWGTRRIARRRLDRDICIFRDLYASSATGTALVHDRSGRILWINAAAQSLFDPSLHSYTTDILAGISADPATLATRLHERASADGTASHTVPMDHGDWKLVVRPVGQGHMLWRISDTPHSDPRDELPVDMIDCAQDGRLRYLSPRLRPKTGIAPRHVADLLELPMPESGTLAHFTKRGSGTHHIGLRMPATPDGETIILLPTKTAPPDTGDSFSALQVLPVALGLIDRDGRLIRINDETRRLLRLRKDDTPRFADVLEGLGRPVGEWLADIRAGRVTNPTEVLRAVNPADDLFLQVSLRPYGGDGELLAIMNDATEFKALEAKFTQSQKMQAIGQLAGGVAHDFNNLLTAISGHCDLILLRHDRSDTDYPDLMQIQQNTNRAAALVRQLLAFSRKQTLQFETLDLHDLLADTIHLLNRLVGERVTLSLRHGEDMPLIRSDKRQFEQVLMNLVVNARDAMPLGGEIVIETEHCSLPGGLRRDKATLPPGDYAVIRVRDEGVGMPPATMAKVFDPFFSTKRQGEGTGLGLSTVYGIIKQSGGFIFVDSEEGQGTTFSIYFAAQAAPLVATQKPARPNATPATAERSTILLVEDEAPVRSFAARALQLQGHRVLEADSGEAALELLGDPTLRPDVFVTDVIMPGLDGPGWVAEIRDRFPDTPIVFMSGYAEDSRIAAQARFGKAVFIGKPFSLAQFTAIVHEQLRKVSEAA</sequence>
<dbReference type="SMART" id="SM00448">
    <property type="entry name" value="REC"/>
    <property type="match status" value="1"/>
</dbReference>
<evidence type="ECO:0000256" key="3">
    <source>
        <dbReference type="ARBA" id="ARBA00022553"/>
    </source>
</evidence>
<keyword evidence="9" id="KW-0418">Kinase</keyword>
<evidence type="ECO:0000259" key="8">
    <source>
        <dbReference type="PROSITE" id="PS50110"/>
    </source>
</evidence>
<dbReference type="PROSITE" id="PS50110">
    <property type="entry name" value="RESPONSE_REGULATORY"/>
    <property type="match status" value="1"/>
</dbReference>
<evidence type="ECO:0000256" key="1">
    <source>
        <dbReference type="ARBA" id="ARBA00000085"/>
    </source>
</evidence>
<dbReference type="InterPro" id="IPR003661">
    <property type="entry name" value="HisK_dim/P_dom"/>
</dbReference>
<dbReference type="AlphaFoldDB" id="A0A3B0MK98"/>
<feature type="domain" description="Response regulatory" evidence="8">
    <location>
        <begin position="650"/>
        <end position="766"/>
    </location>
</feature>
<dbReference type="InterPro" id="IPR036890">
    <property type="entry name" value="HATPase_C_sf"/>
</dbReference>
<dbReference type="GO" id="GO:0000155">
    <property type="term" value="F:phosphorelay sensor kinase activity"/>
    <property type="evidence" value="ECO:0007669"/>
    <property type="project" value="InterPro"/>
</dbReference>
<dbReference type="PANTHER" id="PTHR43065:SF42">
    <property type="entry name" value="TWO-COMPONENT SENSOR PPRA"/>
    <property type="match status" value="1"/>
</dbReference>